<evidence type="ECO:0000256" key="4">
    <source>
        <dbReference type="ARBA" id="ARBA00022771"/>
    </source>
</evidence>
<dbReference type="FunFam" id="2.60.40.150:FF:000032">
    <property type="entry name" value="Double c2-like domain-containing"/>
    <property type="match status" value="1"/>
</dbReference>
<dbReference type="InterPro" id="IPR041282">
    <property type="entry name" value="FYVE_2"/>
</dbReference>
<dbReference type="PANTHER" id="PTHR45729">
    <property type="entry name" value="RABPHILIN, ISOFORM A"/>
    <property type="match status" value="1"/>
</dbReference>
<evidence type="ECO:0000259" key="11">
    <source>
        <dbReference type="PROSITE" id="PS50004"/>
    </source>
</evidence>
<evidence type="ECO:0000256" key="5">
    <source>
        <dbReference type="ARBA" id="ARBA00022833"/>
    </source>
</evidence>
<dbReference type="CDD" id="cd08384">
    <property type="entry name" value="C2B_Rabphilin_Doc2"/>
    <property type="match status" value="1"/>
</dbReference>
<evidence type="ECO:0008006" key="16">
    <source>
        <dbReference type="Google" id="ProtNLM"/>
    </source>
</evidence>
<dbReference type="InterPro" id="IPR010911">
    <property type="entry name" value="Rab_BD"/>
</dbReference>
<dbReference type="GO" id="GO:0098850">
    <property type="term" value="C:extrinsic component of synaptic vesicle membrane"/>
    <property type="evidence" value="ECO:0007669"/>
    <property type="project" value="TreeGrafter"/>
</dbReference>
<feature type="domain" description="C2" evidence="11">
    <location>
        <begin position="196"/>
        <end position="320"/>
    </location>
</feature>
<evidence type="ECO:0000256" key="10">
    <source>
        <dbReference type="SAM" id="MobiDB-lite"/>
    </source>
</evidence>
<dbReference type="SUPFAM" id="SSF49562">
    <property type="entry name" value="C2 domain (Calcium/lipid-binding domain, CaLB)"/>
    <property type="match status" value="2"/>
</dbReference>
<dbReference type="Gene3D" id="3.30.40.10">
    <property type="entry name" value="Zinc/RING finger domain, C3HC4 (zinc finger)"/>
    <property type="match status" value="1"/>
</dbReference>
<dbReference type="AlphaFoldDB" id="A0A8C7CLN0"/>
<dbReference type="GO" id="GO:0008270">
    <property type="term" value="F:zinc ion binding"/>
    <property type="evidence" value="ECO:0007669"/>
    <property type="project" value="UniProtKB-KW"/>
</dbReference>
<dbReference type="GO" id="GO:0006887">
    <property type="term" value="P:exocytosis"/>
    <property type="evidence" value="ECO:0007669"/>
    <property type="project" value="TreeGrafter"/>
</dbReference>
<dbReference type="Gene3D" id="2.60.40.150">
    <property type="entry name" value="C2 domain"/>
    <property type="match status" value="2"/>
</dbReference>
<keyword evidence="15" id="KW-1185">Reference proteome</keyword>
<dbReference type="GO" id="GO:0031267">
    <property type="term" value="F:small GTPase binding"/>
    <property type="evidence" value="ECO:0007669"/>
    <property type="project" value="InterPro"/>
</dbReference>
<dbReference type="InterPro" id="IPR000008">
    <property type="entry name" value="C2_dom"/>
</dbReference>
<dbReference type="Ensembl" id="ENSOKIT00005005075.1">
    <property type="protein sequence ID" value="ENSOKIP00005004769.1"/>
    <property type="gene ID" value="ENSOKIG00005002245.1"/>
</dbReference>
<dbReference type="InterPro" id="IPR001565">
    <property type="entry name" value="Synaptotagmin"/>
</dbReference>
<proteinExistence type="predicted"/>
<name>A0A8C7CLN0_ONCKI</name>
<evidence type="ECO:0000259" key="12">
    <source>
        <dbReference type="PROSITE" id="PS50178"/>
    </source>
</evidence>
<dbReference type="PROSITE" id="PS50004">
    <property type="entry name" value="C2"/>
    <property type="match status" value="2"/>
</dbReference>
<dbReference type="GO" id="GO:0045211">
    <property type="term" value="C:postsynaptic membrane"/>
    <property type="evidence" value="ECO:0007669"/>
    <property type="project" value="TreeGrafter"/>
</dbReference>
<dbReference type="SMART" id="SM00239">
    <property type="entry name" value="C2"/>
    <property type="match status" value="2"/>
</dbReference>
<dbReference type="FunFam" id="2.60.40.150:FF:000023">
    <property type="entry name" value="Double C2-like domain-containing protein"/>
    <property type="match status" value="1"/>
</dbReference>
<dbReference type="Proteomes" id="UP000694557">
    <property type="component" value="Unassembled WGS sequence"/>
</dbReference>
<accession>A0A8C7CLN0</accession>
<dbReference type="GeneTree" id="ENSGT00940000157468"/>
<dbReference type="PROSITE" id="PS50916">
    <property type="entry name" value="RABBD"/>
    <property type="match status" value="1"/>
</dbReference>
<evidence type="ECO:0000256" key="8">
    <source>
        <dbReference type="ARBA" id="ARBA00034103"/>
    </source>
</evidence>
<dbReference type="PROSITE" id="PS50178">
    <property type="entry name" value="ZF_FYVE"/>
    <property type="match status" value="1"/>
</dbReference>
<comment type="subcellular location">
    <subcellularLocation>
        <location evidence="1">Cytoplasmic vesicle</location>
        <location evidence="1">Secretory vesicle membrane</location>
    </subcellularLocation>
    <subcellularLocation>
        <location evidence="8">Synapse</location>
    </subcellularLocation>
</comment>
<dbReference type="InterPro" id="IPR047022">
    <property type="entry name" value="Rabphilin_Doc2_C2A"/>
</dbReference>
<keyword evidence="7" id="KW-0770">Synapse</keyword>
<dbReference type="InterPro" id="IPR017455">
    <property type="entry name" value="Znf_FYVE-rel"/>
</dbReference>
<evidence type="ECO:0000313" key="15">
    <source>
        <dbReference type="Proteomes" id="UP000694557"/>
    </source>
</evidence>
<evidence type="ECO:0000256" key="3">
    <source>
        <dbReference type="ARBA" id="ARBA00022737"/>
    </source>
</evidence>
<feature type="compositionally biased region" description="Polar residues" evidence="10">
    <location>
        <begin position="146"/>
        <end position="170"/>
    </location>
</feature>
<sequence>MYQHGGGHGGGPQEVALTDEEKEIINSVLARAETIEAMEQERIGRFATRLDSMKKTACGDGQSRCLLCGETFGQQGGTSVLCSYCKKHMCRKCGIQNSRSSSPVWVCRICSEHQEMLKRSGAWFFKGQSQQVLPAPLPISRPRGTGTESPRTQTPTHAHHQPSAQPSYQSDPGAEDYTERQEQQDNSYSNIQNQTTLGLLEFILHYEQGNNTLRCNIVKAKGLKPMDSNGLADPYVKLHLLPGASKSNKLRTKTLKGTLNPVWNETLVYHGITDDDMQRKTLRLSVSDMDKFGHNEFIGETRVALKKLKANQMKNYSVCLERVRGWSRLELQQCLSREGGPEERGRILVSLTYSTQQGCLIVGVVRCAHLAAMDSNGYSDPFVKICLKPDMGKKAKNKTQIKKKTLNPEFNEEFSYEIKHGELAKKILDISVWDYDMGTSNDFIGGCQLGITAKGECLKHWYECLKNKDKKIERWHVLLNDNTVKDTDD</sequence>
<keyword evidence="4 9" id="KW-0863">Zinc-finger</keyword>
<feature type="region of interest" description="Disordered" evidence="10">
    <location>
        <begin position="134"/>
        <end position="188"/>
    </location>
</feature>
<reference evidence="14" key="1">
    <citation type="submission" date="2025-08" db="UniProtKB">
        <authorList>
            <consortium name="Ensembl"/>
        </authorList>
    </citation>
    <scope>IDENTIFICATION</scope>
</reference>
<dbReference type="Pfam" id="PF02318">
    <property type="entry name" value="FYVE_2"/>
    <property type="match status" value="1"/>
</dbReference>
<dbReference type="InterPro" id="IPR013083">
    <property type="entry name" value="Znf_RING/FYVE/PHD"/>
</dbReference>
<evidence type="ECO:0000256" key="6">
    <source>
        <dbReference type="ARBA" id="ARBA00022837"/>
    </source>
</evidence>
<reference evidence="14" key="2">
    <citation type="submission" date="2025-09" db="UniProtKB">
        <authorList>
            <consortium name="Ensembl"/>
        </authorList>
    </citation>
    <scope>IDENTIFICATION</scope>
</reference>
<evidence type="ECO:0000313" key="14">
    <source>
        <dbReference type="Ensembl" id="ENSOKIP00005004769.1"/>
    </source>
</evidence>
<dbReference type="GO" id="GO:0061669">
    <property type="term" value="P:spontaneous neurotransmitter secretion"/>
    <property type="evidence" value="ECO:0007669"/>
    <property type="project" value="TreeGrafter"/>
</dbReference>
<dbReference type="InterPro" id="IPR011011">
    <property type="entry name" value="Znf_FYVE_PHD"/>
</dbReference>
<feature type="domain" description="C2" evidence="11">
    <location>
        <begin position="343"/>
        <end position="476"/>
    </location>
</feature>
<organism evidence="14 15">
    <name type="scientific">Oncorhynchus kisutch</name>
    <name type="common">Coho salmon</name>
    <name type="synonym">Salmo kisutch</name>
    <dbReference type="NCBI Taxonomy" id="8019"/>
    <lineage>
        <taxon>Eukaryota</taxon>
        <taxon>Metazoa</taxon>
        <taxon>Chordata</taxon>
        <taxon>Craniata</taxon>
        <taxon>Vertebrata</taxon>
        <taxon>Euteleostomi</taxon>
        <taxon>Actinopterygii</taxon>
        <taxon>Neopterygii</taxon>
        <taxon>Teleostei</taxon>
        <taxon>Protacanthopterygii</taxon>
        <taxon>Salmoniformes</taxon>
        <taxon>Salmonidae</taxon>
        <taxon>Salmoninae</taxon>
        <taxon>Oncorhynchus</taxon>
    </lineage>
</organism>
<dbReference type="PRINTS" id="PR00360">
    <property type="entry name" value="C2DOMAIN"/>
</dbReference>
<gene>
    <name evidence="14" type="primary">LOC109891714</name>
</gene>
<keyword evidence="2" id="KW-0479">Metal-binding</keyword>
<dbReference type="GO" id="GO:0043005">
    <property type="term" value="C:neuron projection"/>
    <property type="evidence" value="ECO:0007669"/>
    <property type="project" value="TreeGrafter"/>
</dbReference>
<keyword evidence="3" id="KW-0677">Repeat</keyword>
<evidence type="ECO:0000256" key="2">
    <source>
        <dbReference type="ARBA" id="ARBA00022723"/>
    </source>
</evidence>
<evidence type="ECO:0000256" key="1">
    <source>
        <dbReference type="ARBA" id="ARBA00004250"/>
    </source>
</evidence>
<evidence type="ECO:0000256" key="7">
    <source>
        <dbReference type="ARBA" id="ARBA00023018"/>
    </source>
</evidence>
<dbReference type="InterPro" id="IPR043566">
    <property type="entry name" value="Rabphilin/DOC2/Noc2"/>
</dbReference>
<keyword evidence="5" id="KW-0862">Zinc</keyword>
<dbReference type="PANTHER" id="PTHR45729:SF3">
    <property type="entry name" value="RABPHILIN-3A"/>
    <property type="match status" value="1"/>
</dbReference>
<dbReference type="PRINTS" id="PR00399">
    <property type="entry name" value="SYNAPTOTAGMN"/>
</dbReference>
<dbReference type="InterPro" id="IPR035892">
    <property type="entry name" value="C2_domain_sf"/>
</dbReference>
<dbReference type="Pfam" id="PF00168">
    <property type="entry name" value="C2"/>
    <property type="match status" value="2"/>
</dbReference>
<dbReference type="SUPFAM" id="SSF57903">
    <property type="entry name" value="FYVE/PHD zinc finger"/>
    <property type="match status" value="1"/>
</dbReference>
<evidence type="ECO:0000256" key="9">
    <source>
        <dbReference type="PROSITE-ProRule" id="PRU00091"/>
    </source>
</evidence>
<feature type="domain" description="FYVE-type" evidence="12">
    <location>
        <begin position="59"/>
        <end position="115"/>
    </location>
</feature>
<dbReference type="CDD" id="cd04035">
    <property type="entry name" value="C2A_Rabphilin_Doc2"/>
    <property type="match status" value="1"/>
</dbReference>
<feature type="domain" description="RabBD" evidence="13">
    <location>
        <begin position="11"/>
        <end position="127"/>
    </location>
</feature>
<dbReference type="GO" id="GO:0006886">
    <property type="term" value="P:intracellular protein transport"/>
    <property type="evidence" value="ECO:0007669"/>
    <property type="project" value="InterPro"/>
</dbReference>
<evidence type="ECO:0000259" key="13">
    <source>
        <dbReference type="PROSITE" id="PS50916"/>
    </source>
</evidence>
<protein>
    <recommendedName>
        <fullName evidence="16">Rabphilin 3A homolog (mouse), b</fullName>
    </recommendedName>
</protein>
<dbReference type="GO" id="GO:0017158">
    <property type="term" value="P:regulation of calcium ion-dependent exocytosis"/>
    <property type="evidence" value="ECO:0007669"/>
    <property type="project" value="TreeGrafter"/>
</dbReference>
<keyword evidence="6" id="KW-0106">Calcium</keyword>